<keyword evidence="7" id="KW-0328">Glycosyltransferase</keyword>
<keyword evidence="9" id="KW-0378">Hydrolase</keyword>
<reference evidence="20 21" key="1">
    <citation type="journal article" date="2016" name="Nat. Commun.">
        <title>Thousands of microbial genomes shed light on interconnected biogeochemical processes in an aquifer system.</title>
        <authorList>
            <person name="Anantharaman K."/>
            <person name="Brown C.T."/>
            <person name="Hug L.A."/>
            <person name="Sharon I."/>
            <person name="Castelle C.J."/>
            <person name="Probst A.J."/>
            <person name="Thomas B.C."/>
            <person name="Singh A."/>
            <person name="Wilkins M.J."/>
            <person name="Karaoz U."/>
            <person name="Brodie E.L."/>
            <person name="Williams K.H."/>
            <person name="Hubbard S.S."/>
            <person name="Banfield J.F."/>
        </authorList>
    </citation>
    <scope>NUCLEOTIDE SEQUENCE [LARGE SCALE GENOMIC DNA]</scope>
</reference>
<evidence type="ECO:0000256" key="11">
    <source>
        <dbReference type="ARBA" id="ARBA00022984"/>
    </source>
</evidence>
<evidence type="ECO:0000256" key="16">
    <source>
        <dbReference type="ARBA" id="ARBA00049902"/>
    </source>
</evidence>
<dbReference type="Proteomes" id="UP000176284">
    <property type="component" value="Unassembled WGS sequence"/>
</dbReference>
<dbReference type="GO" id="GO:0008658">
    <property type="term" value="F:penicillin binding"/>
    <property type="evidence" value="ECO:0007669"/>
    <property type="project" value="InterPro"/>
</dbReference>
<evidence type="ECO:0000256" key="15">
    <source>
        <dbReference type="ARBA" id="ARBA00034000"/>
    </source>
</evidence>
<dbReference type="Gene3D" id="1.10.3810.10">
    <property type="entry name" value="Biosynthetic peptidoglycan transglycosylase-like"/>
    <property type="match status" value="1"/>
</dbReference>
<dbReference type="GO" id="GO:0009252">
    <property type="term" value="P:peptidoglycan biosynthetic process"/>
    <property type="evidence" value="ECO:0007669"/>
    <property type="project" value="UniProtKB-KW"/>
</dbReference>
<sequence length="843" mass="94449">MIRIRRLKRLKFKQWFTLSIIVILFGVTLSLVFFALIIKDLPNPEQFETRQIIESTKIYDRSGKTILYEIHGEEKRTVLPFSEIPEFLKQATVAIEDNNFYKNPAFDWKAIIRAILVNLHLREGYAGQGGSTITQQLARNAFLTSERTLIRDIIRKIKELFVAIELEKRYNKDEILGLYLNQIPYGGNAYGVEAAAKTFFGKSAKDLTLAESALLASLPRGTSYYSPWGKHVDELLKRKNLVLERMESLGYITVQQKEGAKKAELIFADQSTGIKAPHFVLEVQDYLNKKYGEEFVQTAGLTVVTTLDWDLQQAAEKAVTDGAARNTELYNGHNASLVAQNANTGQILALVGSKDYFLPSEPENCTPGLNCQFEGNFNVATQGLRQPGSAMKPFAYLTAFQKGYTPDTVLFDVPTEFAANNEKCPLLVDFENEEKECFHPNNFDEKFRGPVTMRTALAQSINIPAVKTLYLAGIDDTLKTSHDLGITTLTERSRYGLSLVLGGGEVTLLDLVGAYSVFAQEGVKHKQTFVIKITDSKGKIVEEYKDAATQVIESQYPRILNDILTDVEERSGLFSSSLPLTLFPGHQVALKTGTTNDYHDAWAIGYTPELIVGVWAGNNNNVAMTQRGSSLLAAVPIWSAFMRDALKDKPLVSFNKPEPIVSSKPVFQGQSTVNFRIGNNSYSQIHSILFYVDKKDPQGPPPVQPENDSQFKNWEFSVLKWAEQSIPNFSAIYNYPLPQGAITDNEQINALQPTLNFISPKNGDFIQSNSVWVQARVTAPSPISKIQLFFNNELMDERSGNNSQDIMYQFNLAPKKIELQNLLQLKVTGANNTTIQKELILFK</sequence>
<dbReference type="FunFam" id="1.10.3810.10:FF:000001">
    <property type="entry name" value="Penicillin-binding protein 1A"/>
    <property type="match status" value="1"/>
</dbReference>
<dbReference type="Pfam" id="PF00912">
    <property type="entry name" value="Transgly"/>
    <property type="match status" value="1"/>
</dbReference>
<evidence type="ECO:0000313" key="21">
    <source>
        <dbReference type="Proteomes" id="UP000176284"/>
    </source>
</evidence>
<evidence type="ECO:0000256" key="7">
    <source>
        <dbReference type="ARBA" id="ARBA00022676"/>
    </source>
</evidence>
<evidence type="ECO:0000256" key="9">
    <source>
        <dbReference type="ARBA" id="ARBA00022801"/>
    </source>
</evidence>
<dbReference type="InterPro" id="IPR001460">
    <property type="entry name" value="PCN-bd_Tpept"/>
</dbReference>
<keyword evidence="6" id="KW-0645">Protease</keyword>
<protein>
    <submittedName>
        <fullName evidence="20">Uncharacterized protein</fullName>
    </submittedName>
</protein>
<dbReference type="GO" id="GO:0008955">
    <property type="term" value="F:peptidoglycan glycosyltransferase activity"/>
    <property type="evidence" value="ECO:0007669"/>
    <property type="project" value="UniProtKB-EC"/>
</dbReference>
<evidence type="ECO:0000256" key="10">
    <source>
        <dbReference type="ARBA" id="ARBA00022960"/>
    </source>
</evidence>
<keyword evidence="17" id="KW-1133">Transmembrane helix</keyword>
<evidence type="ECO:0000256" key="2">
    <source>
        <dbReference type="ARBA" id="ARBA00007090"/>
    </source>
</evidence>
<dbReference type="GO" id="GO:0005886">
    <property type="term" value="C:plasma membrane"/>
    <property type="evidence" value="ECO:0007669"/>
    <property type="project" value="UniProtKB-SubCell"/>
</dbReference>
<dbReference type="InterPro" id="IPR036950">
    <property type="entry name" value="PBP_transglycosylase"/>
</dbReference>
<dbReference type="Gene3D" id="3.40.710.10">
    <property type="entry name" value="DD-peptidase/beta-lactamase superfamily"/>
    <property type="match status" value="1"/>
</dbReference>
<evidence type="ECO:0000256" key="5">
    <source>
        <dbReference type="ARBA" id="ARBA00022645"/>
    </source>
</evidence>
<dbReference type="STRING" id="1798410.A3H63_01240"/>
<comment type="subcellular location">
    <subcellularLocation>
        <location evidence="1">Cell membrane</location>
    </subcellularLocation>
</comment>
<evidence type="ECO:0000256" key="13">
    <source>
        <dbReference type="ARBA" id="ARBA00023268"/>
    </source>
</evidence>
<evidence type="ECO:0000256" key="8">
    <source>
        <dbReference type="ARBA" id="ARBA00022679"/>
    </source>
</evidence>
<dbReference type="InterPro" id="IPR012338">
    <property type="entry name" value="Beta-lactam/transpept-like"/>
</dbReference>
<evidence type="ECO:0000313" key="20">
    <source>
        <dbReference type="EMBL" id="OGY67031.1"/>
    </source>
</evidence>
<evidence type="ECO:0000259" key="18">
    <source>
        <dbReference type="Pfam" id="PF00905"/>
    </source>
</evidence>
<dbReference type="GO" id="GO:0030288">
    <property type="term" value="C:outer membrane-bounded periplasmic space"/>
    <property type="evidence" value="ECO:0007669"/>
    <property type="project" value="TreeGrafter"/>
</dbReference>
<evidence type="ECO:0000256" key="12">
    <source>
        <dbReference type="ARBA" id="ARBA00023136"/>
    </source>
</evidence>
<dbReference type="AlphaFoldDB" id="A0A1G1ZRE0"/>
<dbReference type="SUPFAM" id="SSF56601">
    <property type="entry name" value="beta-lactamase/transpeptidase-like"/>
    <property type="match status" value="1"/>
</dbReference>
<name>A0A1G1ZRE0_9BACT</name>
<dbReference type="GO" id="GO:0009002">
    <property type="term" value="F:serine-type D-Ala-D-Ala carboxypeptidase activity"/>
    <property type="evidence" value="ECO:0007669"/>
    <property type="project" value="UniProtKB-EC"/>
</dbReference>
<dbReference type="InterPro" id="IPR050396">
    <property type="entry name" value="Glycosyltr_51/Transpeptidase"/>
</dbReference>
<keyword evidence="5" id="KW-0121">Carboxypeptidase</keyword>
<comment type="similarity">
    <text evidence="3">In the N-terminal section; belongs to the glycosyltransferase 51 family.</text>
</comment>
<evidence type="ECO:0000256" key="6">
    <source>
        <dbReference type="ARBA" id="ARBA00022670"/>
    </source>
</evidence>
<keyword evidence="17" id="KW-0812">Transmembrane</keyword>
<dbReference type="InterPro" id="IPR001264">
    <property type="entry name" value="Glyco_trans_51"/>
</dbReference>
<dbReference type="InterPro" id="IPR023346">
    <property type="entry name" value="Lysozyme-like_dom_sf"/>
</dbReference>
<dbReference type="SUPFAM" id="SSF53955">
    <property type="entry name" value="Lysozyme-like"/>
    <property type="match status" value="1"/>
</dbReference>
<keyword evidence="13" id="KW-0511">Multifunctional enzyme</keyword>
<comment type="caution">
    <text evidence="20">The sequence shown here is derived from an EMBL/GenBank/DDBJ whole genome shotgun (WGS) entry which is preliminary data.</text>
</comment>
<dbReference type="PANTHER" id="PTHR32282">
    <property type="entry name" value="BINDING PROTEIN TRANSPEPTIDASE, PUTATIVE-RELATED"/>
    <property type="match status" value="1"/>
</dbReference>
<evidence type="ECO:0000256" key="14">
    <source>
        <dbReference type="ARBA" id="ARBA00023316"/>
    </source>
</evidence>
<keyword evidence="12 17" id="KW-0472">Membrane</keyword>
<keyword evidence="11" id="KW-0573">Peptidoglycan synthesis</keyword>
<evidence type="ECO:0000256" key="3">
    <source>
        <dbReference type="ARBA" id="ARBA00007739"/>
    </source>
</evidence>
<keyword evidence="14" id="KW-0961">Cell wall biogenesis/degradation</keyword>
<proteinExistence type="inferred from homology"/>
<keyword evidence="8" id="KW-0808">Transferase</keyword>
<evidence type="ECO:0000256" key="17">
    <source>
        <dbReference type="SAM" id="Phobius"/>
    </source>
</evidence>
<dbReference type="GO" id="GO:0008360">
    <property type="term" value="P:regulation of cell shape"/>
    <property type="evidence" value="ECO:0007669"/>
    <property type="project" value="UniProtKB-KW"/>
</dbReference>
<dbReference type="Pfam" id="PF00905">
    <property type="entry name" value="Transpeptidase"/>
    <property type="match status" value="1"/>
</dbReference>
<organism evidence="20 21">
    <name type="scientific">Candidatus Harrisonbacteria bacterium RIFCSPLOWO2_02_FULL_45_10c</name>
    <dbReference type="NCBI Taxonomy" id="1798410"/>
    <lineage>
        <taxon>Bacteria</taxon>
        <taxon>Candidatus Harrisoniibacteriota</taxon>
    </lineage>
</organism>
<gene>
    <name evidence="20" type="ORF">A3H63_01240</name>
</gene>
<evidence type="ECO:0000256" key="4">
    <source>
        <dbReference type="ARBA" id="ARBA00022475"/>
    </source>
</evidence>
<accession>A0A1G1ZRE0</accession>
<dbReference type="GO" id="GO:0006508">
    <property type="term" value="P:proteolysis"/>
    <property type="evidence" value="ECO:0007669"/>
    <property type="project" value="UniProtKB-KW"/>
</dbReference>
<feature type="domain" description="Penicillin-binding protein transpeptidase" evidence="18">
    <location>
        <begin position="336"/>
        <end position="609"/>
    </location>
</feature>
<keyword evidence="10" id="KW-0133">Cell shape</keyword>
<keyword evidence="4" id="KW-1003">Cell membrane</keyword>
<evidence type="ECO:0000259" key="19">
    <source>
        <dbReference type="Pfam" id="PF00912"/>
    </source>
</evidence>
<dbReference type="GO" id="GO:0071555">
    <property type="term" value="P:cell wall organization"/>
    <property type="evidence" value="ECO:0007669"/>
    <property type="project" value="UniProtKB-KW"/>
</dbReference>
<comment type="catalytic activity">
    <reaction evidence="16">
        <text>[GlcNAc-(1-&gt;4)-Mur2Ac(oyl-L-Ala-gamma-D-Glu-L-Lys-D-Ala-D-Ala)](n)-di-trans,octa-cis-undecaprenyl diphosphate + beta-D-GlcNAc-(1-&gt;4)-Mur2Ac(oyl-L-Ala-gamma-D-Glu-L-Lys-D-Ala-D-Ala)-di-trans,octa-cis-undecaprenyl diphosphate = [GlcNAc-(1-&gt;4)-Mur2Ac(oyl-L-Ala-gamma-D-Glu-L-Lys-D-Ala-D-Ala)](n+1)-di-trans,octa-cis-undecaprenyl diphosphate + di-trans,octa-cis-undecaprenyl diphosphate + H(+)</text>
        <dbReference type="Rhea" id="RHEA:23708"/>
        <dbReference type="Rhea" id="RHEA-COMP:9602"/>
        <dbReference type="Rhea" id="RHEA-COMP:9603"/>
        <dbReference type="ChEBI" id="CHEBI:15378"/>
        <dbReference type="ChEBI" id="CHEBI:58405"/>
        <dbReference type="ChEBI" id="CHEBI:60033"/>
        <dbReference type="ChEBI" id="CHEBI:78435"/>
        <dbReference type="EC" id="2.4.99.28"/>
    </reaction>
</comment>
<dbReference type="EMBL" id="MHJM01000034">
    <property type="protein sequence ID" value="OGY67031.1"/>
    <property type="molecule type" value="Genomic_DNA"/>
</dbReference>
<feature type="transmembrane region" description="Helical" evidence="17">
    <location>
        <begin position="15"/>
        <end position="38"/>
    </location>
</feature>
<evidence type="ECO:0000256" key="1">
    <source>
        <dbReference type="ARBA" id="ARBA00004236"/>
    </source>
</evidence>
<feature type="domain" description="Glycosyl transferase family 51" evidence="19">
    <location>
        <begin position="66"/>
        <end position="247"/>
    </location>
</feature>
<comment type="similarity">
    <text evidence="2">In the C-terminal section; belongs to the transpeptidase family.</text>
</comment>
<dbReference type="PANTHER" id="PTHR32282:SF11">
    <property type="entry name" value="PENICILLIN-BINDING PROTEIN 1B"/>
    <property type="match status" value="1"/>
</dbReference>
<comment type="catalytic activity">
    <reaction evidence="15">
        <text>Preferential cleavage: (Ac)2-L-Lys-D-Ala-|-D-Ala. Also transpeptidation of peptidyl-alanyl moieties that are N-acyl substituents of D-alanine.</text>
        <dbReference type="EC" id="3.4.16.4"/>
    </reaction>
</comment>